<evidence type="ECO:0000313" key="4">
    <source>
        <dbReference type="EMBL" id="CAH2031712.1"/>
    </source>
</evidence>
<dbReference type="EMBL" id="OW150024">
    <property type="protein sequence ID" value="CAH2031712.1"/>
    <property type="molecule type" value="Genomic_DNA"/>
</dbReference>
<dbReference type="Pfam" id="PF13511">
    <property type="entry name" value="DUF4124"/>
    <property type="match status" value="1"/>
</dbReference>
<name>A0ABN8HJC8_9BACT</name>
<dbReference type="Gene3D" id="2.70.70.10">
    <property type="entry name" value="Glucose Permease (Domain IIA)"/>
    <property type="match status" value="1"/>
</dbReference>
<proteinExistence type="predicted"/>
<evidence type="ECO:0000256" key="1">
    <source>
        <dbReference type="SAM" id="MobiDB-lite"/>
    </source>
</evidence>
<dbReference type="InterPro" id="IPR050570">
    <property type="entry name" value="Cell_wall_metabolism_enzyme"/>
</dbReference>
<feature type="compositionally biased region" description="Low complexity" evidence="1">
    <location>
        <begin position="54"/>
        <end position="68"/>
    </location>
</feature>
<feature type="domain" description="DUF4124" evidence="3">
    <location>
        <begin position="20"/>
        <end position="68"/>
    </location>
</feature>
<dbReference type="Proteomes" id="UP001295463">
    <property type="component" value="Chromosome"/>
</dbReference>
<keyword evidence="5" id="KW-1185">Reference proteome</keyword>
<reference evidence="4 5" key="1">
    <citation type="submission" date="2022-03" db="EMBL/GenBank/DDBJ databases">
        <authorList>
            <person name="Koch H."/>
        </authorList>
    </citation>
    <scope>NUCLEOTIDE SEQUENCE [LARGE SCALE GENOMIC DNA]</scope>
    <source>
        <strain evidence="4 5">G1</strain>
    </source>
</reference>
<dbReference type="Pfam" id="PF01551">
    <property type="entry name" value="Peptidase_M23"/>
    <property type="match status" value="1"/>
</dbReference>
<dbReference type="PANTHER" id="PTHR21666">
    <property type="entry name" value="PEPTIDASE-RELATED"/>
    <property type="match status" value="1"/>
</dbReference>
<dbReference type="SUPFAM" id="SSF51261">
    <property type="entry name" value="Duplicated hybrid motif"/>
    <property type="match status" value="1"/>
</dbReference>
<dbReference type="PANTHER" id="PTHR21666:SF270">
    <property type="entry name" value="MUREIN HYDROLASE ACTIVATOR ENVC"/>
    <property type="match status" value="1"/>
</dbReference>
<feature type="compositionally biased region" description="Polar residues" evidence="1">
    <location>
        <begin position="70"/>
        <end position="83"/>
    </location>
</feature>
<protein>
    <submittedName>
        <fullName evidence="4">Peptidase M23</fullName>
    </submittedName>
</protein>
<evidence type="ECO:0000313" key="5">
    <source>
        <dbReference type="Proteomes" id="UP001295463"/>
    </source>
</evidence>
<evidence type="ECO:0000259" key="3">
    <source>
        <dbReference type="Pfam" id="PF13511"/>
    </source>
</evidence>
<feature type="domain" description="M23ase beta-sheet core" evidence="2">
    <location>
        <begin position="133"/>
        <end position="225"/>
    </location>
</feature>
<gene>
    <name evidence="4" type="ORF">GEAMG1_1880</name>
</gene>
<dbReference type="CDD" id="cd12797">
    <property type="entry name" value="M23_peptidase"/>
    <property type="match status" value="1"/>
</dbReference>
<dbReference type="InterPro" id="IPR011055">
    <property type="entry name" value="Dup_hybrid_motif"/>
</dbReference>
<sequence>MPRTEDPVPLLLLAIAVVITLLAPAGVAADIYRFVTIDGIETFTDAPQQKDAQVVVRSSRSRSPAARPLRTTSATNPRPQASPSLREIIEKTVQNQLQPVENAKTVETVLPVTGTITSGVGMRVDPIDGAWRHHNGIDIAVPEGTPVRAVADGNVVYAGFRSGYGWTVLLEHSGGMITLYGHNSRNTVDPGQAVKKGDTIALAGSTGRSTGPHVHFEAWQSGSNISAAFMPGSGIRVASAAAPAAPSVPRTRFRREILADGSLLISNVPASIP</sequence>
<evidence type="ECO:0000259" key="2">
    <source>
        <dbReference type="Pfam" id="PF01551"/>
    </source>
</evidence>
<accession>A0ABN8HJC8</accession>
<dbReference type="InterPro" id="IPR016047">
    <property type="entry name" value="M23ase_b-sheet_dom"/>
</dbReference>
<feature type="region of interest" description="Disordered" evidence="1">
    <location>
        <begin position="48"/>
        <end position="83"/>
    </location>
</feature>
<dbReference type="InterPro" id="IPR025392">
    <property type="entry name" value="DUF4124"/>
</dbReference>
<organism evidence="4 5">
    <name type="scientific">Trichlorobacter ammonificans</name>
    <dbReference type="NCBI Taxonomy" id="2916410"/>
    <lineage>
        <taxon>Bacteria</taxon>
        <taxon>Pseudomonadati</taxon>
        <taxon>Thermodesulfobacteriota</taxon>
        <taxon>Desulfuromonadia</taxon>
        <taxon>Geobacterales</taxon>
        <taxon>Geobacteraceae</taxon>
        <taxon>Trichlorobacter</taxon>
    </lineage>
</organism>